<evidence type="ECO:0008006" key="11">
    <source>
        <dbReference type="Google" id="ProtNLM"/>
    </source>
</evidence>
<feature type="transmembrane region" description="Helical" evidence="8">
    <location>
        <begin position="224"/>
        <end position="246"/>
    </location>
</feature>
<feature type="transmembrane region" description="Helical" evidence="8">
    <location>
        <begin position="273"/>
        <end position="298"/>
    </location>
</feature>
<evidence type="ECO:0000256" key="1">
    <source>
        <dbReference type="ARBA" id="ARBA00004141"/>
    </source>
</evidence>
<evidence type="ECO:0000256" key="6">
    <source>
        <dbReference type="ARBA" id="ARBA00022989"/>
    </source>
</evidence>
<feature type="transmembrane region" description="Helical" evidence="8">
    <location>
        <begin position="192"/>
        <end position="212"/>
    </location>
</feature>
<dbReference type="PATRIC" id="fig|889306.3.peg.305"/>
<dbReference type="PANTHER" id="PTHR34975">
    <property type="entry name" value="SPORE GERMINATION PROTEIN A2"/>
    <property type="match status" value="1"/>
</dbReference>
<dbReference type="RefSeq" id="WP_041085688.1">
    <property type="nucleotide sequence ID" value="NZ_JXRP01000006.1"/>
</dbReference>
<keyword evidence="3" id="KW-0813">Transport</keyword>
<feature type="transmembrane region" description="Helical" evidence="8">
    <location>
        <begin position="12"/>
        <end position="32"/>
    </location>
</feature>
<evidence type="ECO:0000256" key="2">
    <source>
        <dbReference type="ARBA" id="ARBA00007998"/>
    </source>
</evidence>
<keyword evidence="6 8" id="KW-1133">Transmembrane helix</keyword>
<dbReference type="Proteomes" id="UP000031938">
    <property type="component" value="Unassembled WGS sequence"/>
</dbReference>
<evidence type="ECO:0000256" key="8">
    <source>
        <dbReference type="SAM" id="Phobius"/>
    </source>
</evidence>
<keyword evidence="5 8" id="KW-0812">Transmembrane</keyword>
<evidence type="ECO:0000256" key="5">
    <source>
        <dbReference type="ARBA" id="ARBA00022692"/>
    </source>
</evidence>
<dbReference type="STRING" id="889306.KP78_03010"/>
<evidence type="ECO:0000313" key="9">
    <source>
        <dbReference type="EMBL" id="KIL51931.1"/>
    </source>
</evidence>
<name>A0A0C2W5S6_9BACL</name>
<reference evidence="9 10" key="1">
    <citation type="submission" date="2015-01" db="EMBL/GenBank/DDBJ databases">
        <title>Genome sequencing of Jeotgalibacillus soli.</title>
        <authorList>
            <person name="Goh K.M."/>
            <person name="Chan K.-G."/>
            <person name="Yaakop A.S."/>
            <person name="Ee R."/>
            <person name="Gan H.M."/>
            <person name="Chan C.S."/>
        </authorList>
    </citation>
    <scope>NUCLEOTIDE SEQUENCE [LARGE SCALE GENOMIC DNA]</scope>
    <source>
        <strain evidence="9 10">P9</strain>
    </source>
</reference>
<organism evidence="9 10">
    <name type="scientific">Jeotgalibacillus soli</name>
    <dbReference type="NCBI Taxonomy" id="889306"/>
    <lineage>
        <taxon>Bacteria</taxon>
        <taxon>Bacillati</taxon>
        <taxon>Bacillota</taxon>
        <taxon>Bacilli</taxon>
        <taxon>Bacillales</taxon>
        <taxon>Caryophanaceae</taxon>
        <taxon>Jeotgalibacillus</taxon>
    </lineage>
</organism>
<accession>A0A0C2W5S6</accession>
<protein>
    <recommendedName>
        <fullName evidence="11">Spore germination protein</fullName>
    </recommendedName>
</protein>
<dbReference type="PANTHER" id="PTHR34975:SF2">
    <property type="entry name" value="SPORE GERMINATION PROTEIN A2"/>
    <property type="match status" value="1"/>
</dbReference>
<evidence type="ECO:0000256" key="7">
    <source>
        <dbReference type="ARBA" id="ARBA00023136"/>
    </source>
</evidence>
<keyword evidence="7 8" id="KW-0472">Membrane</keyword>
<feature type="transmembrane region" description="Helical" evidence="8">
    <location>
        <begin position="44"/>
        <end position="65"/>
    </location>
</feature>
<keyword evidence="4" id="KW-0309">Germination</keyword>
<comment type="similarity">
    <text evidence="2">Belongs to the amino acid-polyamine-organocation (APC) superfamily. Spore germination protein (SGP) (TC 2.A.3.9) family.</text>
</comment>
<comment type="caution">
    <text evidence="9">The sequence shown here is derived from an EMBL/GenBank/DDBJ whole genome shotgun (WGS) entry which is preliminary data.</text>
</comment>
<sequence length="370" mass="42472">MKTFPLFNKSSAFDGIYLVFMLSRLQMLYYMLIMPTILVDPYMIWVIILVGAVSQLILIMISKWFSSEFAAKGYLGFVELFGERTVRILAFLGLGLILLKLSVHLLGYVEIVHQFIFFSMKPSWLIFFVLLISCYIASKGVENTIRYSVIAFLCTIWMLFLFIPFYTPPIAFLHDLYPLIPTEWSGQSWRGLLLIMASFSGAEYVLFLSPWFKRDKKTVKYFSVANGITIFEYVFLFIASLLFYGANYLSKSSYPLVNMVRYLQSPLFERIDMIVIAMFLIHFSFAIGLLLLLLYGGVRIAGGNQNQPTRIGFAACAIVVFITMIIMNELLWKDHSRQTKLIDLQMWIGAATYLLVPVVLLAALKRKGRT</sequence>
<dbReference type="GO" id="GO:0016020">
    <property type="term" value="C:membrane"/>
    <property type="evidence" value="ECO:0007669"/>
    <property type="project" value="UniProtKB-SubCell"/>
</dbReference>
<dbReference type="EMBL" id="JXRP01000006">
    <property type="protein sequence ID" value="KIL51931.1"/>
    <property type="molecule type" value="Genomic_DNA"/>
</dbReference>
<feature type="transmembrane region" description="Helical" evidence="8">
    <location>
        <begin position="86"/>
        <end position="109"/>
    </location>
</feature>
<evidence type="ECO:0000313" key="10">
    <source>
        <dbReference type="Proteomes" id="UP000031938"/>
    </source>
</evidence>
<feature type="transmembrane region" description="Helical" evidence="8">
    <location>
        <begin position="310"/>
        <end position="332"/>
    </location>
</feature>
<feature type="transmembrane region" description="Helical" evidence="8">
    <location>
        <begin position="115"/>
        <end position="137"/>
    </location>
</feature>
<keyword evidence="10" id="KW-1185">Reference proteome</keyword>
<proteinExistence type="inferred from homology"/>
<comment type="subcellular location">
    <subcellularLocation>
        <location evidence="1">Membrane</location>
        <topology evidence="1">Multi-pass membrane protein</topology>
    </subcellularLocation>
</comment>
<evidence type="ECO:0000256" key="3">
    <source>
        <dbReference type="ARBA" id="ARBA00022448"/>
    </source>
</evidence>
<feature type="transmembrane region" description="Helical" evidence="8">
    <location>
        <begin position="149"/>
        <end position="172"/>
    </location>
</feature>
<feature type="transmembrane region" description="Helical" evidence="8">
    <location>
        <begin position="344"/>
        <end position="364"/>
    </location>
</feature>
<dbReference type="OrthoDB" id="2739656at2"/>
<dbReference type="Pfam" id="PF03845">
    <property type="entry name" value="Spore_permease"/>
    <property type="match status" value="1"/>
</dbReference>
<dbReference type="GO" id="GO:0009847">
    <property type="term" value="P:spore germination"/>
    <property type="evidence" value="ECO:0007669"/>
    <property type="project" value="InterPro"/>
</dbReference>
<dbReference type="AlphaFoldDB" id="A0A0C2W5S6"/>
<evidence type="ECO:0000256" key="4">
    <source>
        <dbReference type="ARBA" id="ARBA00022544"/>
    </source>
</evidence>
<gene>
    <name evidence="9" type="ORF">KP78_03010</name>
</gene>
<dbReference type="InterPro" id="IPR004761">
    <property type="entry name" value="Spore_GerAB"/>
</dbReference>